<dbReference type="InterPro" id="IPR004360">
    <property type="entry name" value="Glyas_Fos-R_dOase_dom"/>
</dbReference>
<dbReference type="CDD" id="cd08349">
    <property type="entry name" value="BLMA_like"/>
    <property type="match status" value="1"/>
</dbReference>
<sequence>MTAALVPELYVSDLARSLDFYCGALGFSIVYQRPEERFAYIERNGAEFMLEEPVGRTWLAGPLEAPYGRGVNFQIAVEDAAALCEAALAAGAPLIQGLEEKTYLRDDEPIRVRQCVVQDPDGYLLRFSELL</sequence>
<dbReference type="STRING" id="1280952.HJA_02635"/>
<proteinExistence type="inferred from homology"/>
<dbReference type="InterPro" id="IPR000335">
    <property type="entry name" value="Bleomycin-R"/>
</dbReference>
<keyword evidence="3" id="KW-0046">Antibiotic resistance</keyword>
<evidence type="ECO:0000256" key="3">
    <source>
        <dbReference type="ARBA" id="ARBA00023251"/>
    </source>
</evidence>
<name>A0A059FL80_9PROT</name>
<gene>
    <name evidence="5" type="ORF">HJA_02635</name>
</gene>
<evidence type="ECO:0000313" key="6">
    <source>
        <dbReference type="Proteomes" id="UP000024816"/>
    </source>
</evidence>
<organism evidence="5 6">
    <name type="scientific">Hyphomonas jannaschiana VP2</name>
    <dbReference type="NCBI Taxonomy" id="1280952"/>
    <lineage>
        <taxon>Bacteria</taxon>
        <taxon>Pseudomonadati</taxon>
        <taxon>Pseudomonadota</taxon>
        <taxon>Alphaproteobacteria</taxon>
        <taxon>Hyphomonadales</taxon>
        <taxon>Hyphomonadaceae</taxon>
        <taxon>Hyphomonas</taxon>
    </lineage>
</organism>
<evidence type="ECO:0000256" key="1">
    <source>
        <dbReference type="ARBA" id="ARBA00011051"/>
    </source>
</evidence>
<dbReference type="InterPro" id="IPR037523">
    <property type="entry name" value="VOC_core"/>
</dbReference>
<dbReference type="eggNOG" id="COG0346">
    <property type="taxonomic scope" value="Bacteria"/>
</dbReference>
<dbReference type="Pfam" id="PF00903">
    <property type="entry name" value="Glyoxalase"/>
    <property type="match status" value="1"/>
</dbReference>
<evidence type="ECO:0000256" key="2">
    <source>
        <dbReference type="ARBA" id="ARBA00021572"/>
    </source>
</evidence>
<dbReference type="RefSeq" id="WP_035577724.1">
    <property type="nucleotide sequence ID" value="NZ_ARYJ01000001.1"/>
</dbReference>
<comment type="similarity">
    <text evidence="1">Belongs to the bleomycin resistance protein family.</text>
</comment>
<reference evidence="5 6" key="1">
    <citation type="journal article" date="2014" name="Antonie Van Leeuwenhoek">
        <title>Hyphomonas beringensis sp. nov. and Hyphomonas chukchiensis sp. nov., isolated from surface seawater of the Bering Sea and Chukchi Sea.</title>
        <authorList>
            <person name="Li C."/>
            <person name="Lai Q."/>
            <person name="Li G."/>
            <person name="Dong C."/>
            <person name="Wang J."/>
            <person name="Liao Y."/>
            <person name="Shao Z."/>
        </authorList>
    </citation>
    <scope>NUCLEOTIDE SEQUENCE [LARGE SCALE GENOMIC DNA]</scope>
    <source>
        <strain evidence="5 6">VP2</strain>
    </source>
</reference>
<dbReference type="SUPFAM" id="SSF54593">
    <property type="entry name" value="Glyoxalase/Bleomycin resistance protein/Dihydroxybiphenyl dioxygenase"/>
    <property type="match status" value="1"/>
</dbReference>
<evidence type="ECO:0000259" key="4">
    <source>
        <dbReference type="PROSITE" id="PS51819"/>
    </source>
</evidence>
<dbReference type="EMBL" id="ARYJ01000001">
    <property type="protein sequence ID" value="KCZ91399.1"/>
    <property type="molecule type" value="Genomic_DNA"/>
</dbReference>
<dbReference type="PROSITE" id="PS51819">
    <property type="entry name" value="VOC"/>
    <property type="match status" value="1"/>
</dbReference>
<comment type="caution">
    <text evidence="5">The sequence shown here is derived from an EMBL/GenBank/DDBJ whole genome shotgun (WGS) entry which is preliminary data.</text>
</comment>
<dbReference type="Gene3D" id="3.10.180.10">
    <property type="entry name" value="2,3-Dihydroxybiphenyl 1,2-Dioxygenase, domain 1"/>
    <property type="match status" value="1"/>
</dbReference>
<dbReference type="PATRIC" id="fig|1280952.3.peg.532"/>
<keyword evidence="6" id="KW-1185">Reference proteome</keyword>
<dbReference type="InterPro" id="IPR029068">
    <property type="entry name" value="Glyas_Bleomycin-R_OHBP_Dase"/>
</dbReference>
<keyword evidence="5" id="KW-0223">Dioxygenase</keyword>
<protein>
    <recommendedName>
        <fullName evidence="2">Bleomycin resistance protein</fullName>
    </recommendedName>
</protein>
<evidence type="ECO:0000313" key="5">
    <source>
        <dbReference type="EMBL" id="KCZ91399.1"/>
    </source>
</evidence>
<dbReference type="Proteomes" id="UP000024816">
    <property type="component" value="Unassembled WGS sequence"/>
</dbReference>
<feature type="domain" description="VOC" evidence="4">
    <location>
        <begin position="2"/>
        <end position="130"/>
    </location>
</feature>
<dbReference type="GO" id="GO:0046677">
    <property type="term" value="P:response to antibiotic"/>
    <property type="evidence" value="ECO:0007669"/>
    <property type="project" value="UniProtKB-KW"/>
</dbReference>
<dbReference type="GO" id="GO:0051213">
    <property type="term" value="F:dioxygenase activity"/>
    <property type="evidence" value="ECO:0007669"/>
    <property type="project" value="UniProtKB-KW"/>
</dbReference>
<accession>A0A059FL80</accession>
<keyword evidence="5" id="KW-0560">Oxidoreductase</keyword>
<dbReference type="OrthoDB" id="284897at2"/>
<dbReference type="AlphaFoldDB" id="A0A059FL80"/>